<keyword evidence="2" id="KW-1185">Reference proteome</keyword>
<organism evidence="1 2">
    <name type="scientific">Mucuna pruriens</name>
    <name type="common">Velvet bean</name>
    <name type="synonym">Dolichos pruriens</name>
    <dbReference type="NCBI Taxonomy" id="157652"/>
    <lineage>
        <taxon>Eukaryota</taxon>
        <taxon>Viridiplantae</taxon>
        <taxon>Streptophyta</taxon>
        <taxon>Embryophyta</taxon>
        <taxon>Tracheophyta</taxon>
        <taxon>Spermatophyta</taxon>
        <taxon>Magnoliopsida</taxon>
        <taxon>eudicotyledons</taxon>
        <taxon>Gunneridae</taxon>
        <taxon>Pentapetalae</taxon>
        <taxon>rosids</taxon>
        <taxon>fabids</taxon>
        <taxon>Fabales</taxon>
        <taxon>Fabaceae</taxon>
        <taxon>Papilionoideae</taxon>
        <taxon>50 kb inversion clade</taxon>
        <taxon>NPAAA clade</taxon>
        <taxon>indigoferoid/millettioid clade</taxon>
        <taxon>Phaseoleae</taxon>
        <taxon>Mucuna</taxon>
    </lineage>
</organism>
<proteinExistence type="predicted"/>
<evidence type="ECO:0000313" key="1">
    <source>
        <dbReference type="EMBL" id="RDY13882.1"/>
    </source>
</evidence>
<accession>A0A371IFQ7</accession>
<gene>
    <name evidence="1" type="ORF">CR513_01131</name>
</gene>
<dbReference type="Proteomes" id="UP000257109">
    <property type="component" value="Unassembled WGS sequence"/>
</dbReference>
<evidence type="ECO:0000313" key="2">
    <source>
        <dbReference type="Proteomes" id="UP000257109"/>
    </source>
</evidence>
<dbReference type="EMBL" id="QJKJ01000180">
    <property type="protein sequence ID" value="RDY13882.1"/>
    <property type="molecule type" value="Genomic_DNA"/>
</dbReference>
<comment type="caution">
    <text evidence="1">The sequence shown here is derived from an EMBL/GenBank/DDBJ whole genome shotgun (WGS) entry which is preliminary data.</text>
</comment>
<name>A0A371IFQ7_MUCPR</name>
<sequence>MAAKIRGICTSVEHPTDMCPTLQETDTGSSCIKIGRLIVNSMEDSHFGHDQIKGLMQLNNSGPHRMYIKDKQAVNDGS</sequence>
<dbReference type="AlphaFoldDB" id="A0A371IFQ7"/>
<protein>
    <submittedName>
        <fullName evidence="1">Uncharacterized protein</fullName>
    </submittedName>
</protein>
<feature type="non-terminal residue" evidence="1">
    <location>
        <position position="1"/>
    </location>
</feature>
<reference evidence="1" key="1">
    <citation type="submission" date="2018-05" db="EMBL/GenBank/DDBJ databases">
        <title>Draft genome of Mucuna pruriens seed.</title>
        <authorList>
            <person name="Nnadi N.E."/>
            <person name="Vos R."/>
            <person name="Hasami M.H."/>
            <person name="Devisetty U.K."/>
            <person name="Aguiy J.C."/>
        </authorList>
    </citation>
    <scope>NUCLEOTIDE SEQUENCE [LARGE SCALE GENOMIC DNA]</scope>
    <source>
        <strain evidence="1">JCA_2017</strain>
    </source>
</reference>